<evidence type="ECO:0000256" key="1">
    <source>
        <dbReference type="SAM" id="SignalP"/>
    </source>
</evidence>
<keyword evidence="3" id="KW-1185">Reference proteome</keyword>
<name>A0ABW7MQF1_9FLAO</name>
<keyword evidence="1" id="KW-0732">Signal</keyword>
<protein>
    <recommendedName>
        <fullName evidence="4">Cardiolipin synthetase</fullName>
    </recommendedName>
</protein>
<dbReference type="Gene3D" id="3.30.160.670">
    <property type="match status" value="1"/>
</dbReference>
<sequence length="212" mass="24902">MKILWYLLTMVLLLNCSSTKLVDSWVDQESVNFTPKKVLVLGITDNLTARKIFEGELTKELQIRNINAVESFNVFTTSFISTKQTEDNIEKEVERLSENGFDAILISTVKGVNQKTVYSVDMYRTDYYWRRFGRYYYFYQDVYFDPGYYENYNIYNVEASLFDLKNHEDKSLVWVASYNIIDPKSINTTVKEYVKAIIETLEKEAIIPSLIK</sequence>
<evidence type="ECO:0000313" key="3">
    <source>
        <dbReference type="Proteomes" id="UP001610104"/>
    </source>
</evidence>
<dbReference type="Proteomes" id="UP001610104">
    <property type="component" value="Unassembled WGS sequence"/>
</dbReference>
<gene>
    <name evidence="2" type="ORF">V8G56_09965</name>
</gene>
<dbReference type="EMBL" id="JBAWKC010000003">
    <property type="protein sequence ID" value="MFH6769059.1"/>
    <property type="molecule type" value="Genomic_DNA"/>
</dbReference>
<comment type="caution">
    <text evidence="2">The sequence shown here is derived from an EMBL/GenBank/DDBJ whole genome shotgun (WGS) entry which is preliminary data.</text>
</comment>
<reference evidence="2 3" key="1">
    <citation type="submission" date="2024-02" db="EMBL/GenBank/DDBJ databases">
        <title>A Gaetbulibacter species isolated from tidal flats and genomic insights of their niches.</title>
        <authorList>
            <person name="Ye Y."/>
        </authorList>
    </citation>
    <scope>NUCLEOTIDE SEQUENCE [LARGE SCALE GENOMIC DNA]</scope>
    <source>
        <strain evidence="2 3">KEM-8</strain>
    </source>
</reference>
<feature type="signal peptide" evidence="1">
    <location>
        <begin position="1"/>
        <end position="22"/>
    </location>
</feature>
<feature type="chain" id="PRO_5046127342" description="Cardiolipin synthetase" evidence="1">
    <location>
        <begin position="23"/>
        <end position="212"/>
    </location>
</feature>
<proteinExistence type="predicted"/>
<evidence type="ECO:0000313" key="2">
    <source>
        <dbReference type="EMBL" id="MFH6769059.1"/>
    </source>
</evidence>
<organism evidence="2 3">
    <name type="scientific">Gaetbulibacter aquiaggeris</name>
    <dbReference type="NCBI Taxonomy" id="1735373"/>
    <lineage>
        <taxon>Bacteria</taxon>
        <taxon>Pseudomonadati</taxon>
        <taxon>Bacteroidota</taxon>
        <taxon>Flavobacteriia</taxon>
        <taxon>Flavobacteriales</taxon>
        <taxon>Flavobacteriaceae</taxon>
        <taxon>Gaetbulibacter</taxon>
    </lineage>
</organism>
<evidence type="ECO:0008006" key="4">
    <source>
        <dbReference type="Google" id="ProtNLM"/>
    </source>
</evidence>
<accession>A0ABW7MQF1</accession>
<dbReference type="RefSeq" id="WP_395438305.1">
    <property type="nucleotide sequence ID" value="NZ_JBAWKC010000003.1"/>
</dbReference>